<sequence length="77" mass="8600">MATEDLQTLRERYETLLRQYVDAALRTQEALGKPHALGSGHVPTISGDWIEAVEAERALQPEYEAARDAYWQAAGGR</sequence>
<reference evidence="1 2" key="1">
    <citation type="submission" date="2023-12" db="EMBL/GenBank/DDBJ databases">
        <title>Streptomyces sp. V4-01.</title>
        <authorList>
            <person name="Somphong A."/>
            <person name="Phongsopitanun W."/>
        </authorList>
    </citation>
    <scope>NUCLEOTIDE SEQUENCE [LARGE SCALE GENOMIC DNA]</scope>
    <source>
        <strain evidence="1 2">V4-01</strain>
    </source>
</reference>
<comment type="caution">
    <text evidence="1">The sequence shown here is derived from an EMBL/GenBank/DDBJ whole genome shotgun (WGS) entry which is preliminary data.</text>
</comment>
<gene>
    <name evidence="1" type="ORF">V2S66_33110</name>
</gene>
<name>A0ABU7PNJ8_9ACTN</name>
<accession>A0ABU7PNJ8</accession>
<evidence type="ECO:0000313" key="2">
    <source>
        <dbReference type="Proteomes" id="UP001344658"/>
    </source>
</evidence>
<dbReference type="EMBL" id="JAZEWV010000053">
    <property type="protein sequence ID" value="MEE4546792.1"/>
    <property type="molecule type" value="Genomic_DNA"/>
</dbReference>
<organism evidence="1 2">
    <name type="scientific">Actinacidiphila polyblastidii</name>
    <dbReference type="NCBI Taxonomy" id="3110430"/>
    <lineage>
        <taxon>Bacteria</taxon>
        <taxon>Bacillati</taxon>
        <taxon>Actinomycetota</taxon>
        <taxon>Actinomycetes</taxon>
        <taxon>Kitasatosporales</taxon>
        <taxon>Streptomycetaceae</taxon>
        <taxon>Actinacidiphila</taxon>
    </lineage>
</organism>
<evidence type="ECO:0000313" key="1">
    <source>
        <dbReference type="EMBL" id="MEE4546792.1"/>
    </source>
</evidence>
<keyword evidence="2" id="KW-1185">Reference proteome</keyword>
<dbReference type="RefSeq" id="WP_330800586.1">
    <property type="nucleotide sequence ID" value="NZ_JAZEWV010000053.1"/>
</dbReference>
<protein>
    <submittedName>
        <fullName evidence="1">Uncharacterized protein</fullName>
    </submittedName>
</protein>
<dbReference type="Proteomes" id="UP001344658">
    <property type="component" value="Unassembled WGS sequence"/>
</dbReference>
<proteinExistence type="predicted"/>